<evidence type="ECO:0000256" key="5">
    <source>
        <dbReference type="ARBA" id="ARBA00023125"/>
    </source>
</evidence>
<feature type="domain" description="H15" evidence="9">
    <location>
        <begin position="41"/>
        <end position="115"/>
    </location>
</feature>
<dbReference type="Proteomes" id="UP001105220">
    <property type="component" value="Unplaced"/>
</dbReference>
<dbReference type="InterPro" id="IPR036388">
    <property type="entry name" value="WH-like_DNA-bd_sf"/>
</dbReference>
<reference key="1">
    <citation type="journal article" date="2019" name="Genes (Basel)">
        <title>A High-Quality De novo Genome Assembly from a Single Mosquito Using PacBio Sequencing.</title>
        <authorList>
            <person name="Kingan S.B."/>
            <person name="Heaton H."/>
            <person name="Cudini J."/>
            <person name="Lambert C.C."/>
            <person name="Baybayan P."/>
            <person name="Galvin B.D."/>
            <person name="Durbin R."/>
            <person name="Korlach J."/>
            <person name="Lawniczak M.K.N."/>
        </authorList>
    </citation>
    <scope>NUCLEOTIDE SEQUENCE [LARGE SCALE GENOMIC DNA]</scope>
    <source>
        <strain>Mali-NIH</strain>
    </source>
</reference>
<dbReference type="PANTHER" id="PTHR11467">
    <property type="entry name" value="HISTONE H1"/>
    <property type="match status" value="1"/>
</dbReference>
<accession>A0A6E8VLV2</accession>
<evidence type="ECO:0000256" key="1">
    <source>
        <dbReference type="ARBA" id="ARBA00002809"/>
    </source>
</evidence>
<dbReference type="PROSITE" id="PS51504">
    <property type="entry name" value="H15"/>
    <property type="match status" value="1"/>
</dbReference>
<dbReference type="FunFam" id="1.10.10.10:FF:000140">
    <property type="entry name" value="Histone H1.0"/>
    <property type="match status" value="1"/>
</dbReference>
<dbReference type="InterPro" id="IPR005818">
    <property type="entry name" value="Histone_H1/H5_H15"/>
</dbReference>
<sequence length="120" mass="12030">MADSAATQVPAAAAAAPAATAKSPKKPKAAAGPKKPKQPAAHPPVNEMLLAAVKALNERNGSSLQAIKKYVAANYKADVTKLATFLKKALKAAVANGKLVQTKGTGASGSFKLSAAAKKP</sequence>
<dbReference type="SMART" id="SM00526">
    <property type="entry name" value="H15"/>
    <property type="match status" value="1"/>
</dbReference>
<dbReference type="InterPro" id="IPR036390">
    <property type="entry name" value="WH_DNA-bd_sf"/>
</dbReference>
<dbReference type="InterPro" id="IPR005819">
    <property type="entry name" value="H1/H5"/>
</dbReference>
<keyword evidence="11" id="KW-1185">Reference proteome</keyword>
<feature type="compositionally biased region" description="Low complexity" evidence="8">
    <location>
        <begin position="29"/>
        <end position="44"/>
    </location>
</feature>
<dbReference type="GO" id="GO:0030261">
    <property type="term" value="P:chromosome condensation"/>
    <property type="evidence" value="ECO:0007669"/>
    <property type="project" value="TreeGrafter"/>
</dbReference>
<proteinExistence type="inferred from homology"/>
<dbReference type="GO" id="GO:0045910">
    <property type="term" value="P:negative regulation of DNA recombination"/>
    <property type="evidence" value="ECO:0007669"/>
    <property type="project" value="TreeGrafter"/>
</dbReference>
<evidence type="ECO:0000256" key="6">
    <source>
        <dbReference type="ARBA" id="ARBA00023242"/>
    </source>
</evidence>
<dbReference type="PANTHER" id="PTHR11467:SF20">
    <property type="entry name" value="H15 DOMAIN-CONTAINING PROTEIN-RELATED"/>
    <property type="match status" value="1"/>
</dbReference>
<name>A0A6E8VLV2_ANOCL</name>
<keyword evidence="5 7" id="KW-0238">DNA-binding</keyword>
<dbReference type="SUPFAM" id="SSF46785">
    <property type="entry name" value="Winged helix' DNA-binding domain"/>
    <property type="match status" value="1"/>
</dbReference>
<evidence type="ECO:0000256" key="3">
    <source>
        <dbReference type="ARBA" id="ARBA00004286"/>
    </source>
</evidence>
<protein>
    <submittedName>
        <fullName evidence="10">H15 domain-containing protein</fullName>
    </submittedName>
</protein>
<dbReference type="VEuPathDB" id="VectorBase:ACMO_014446"/>
<feature type="region of interest" description="Disordered" evidence="8">
    <location>
        <begin position="1"/>
        <end position="46"/>
    </location>
</feature>
<evidence type="ECO:0000259" key="9">
    <source>
        <dbReference type="PROSITE" id="PS51504"/>
    </source>
</evidence>
<dbReference type="EnsemblMetazoa" id="ACON005265-RA">
    <property type="protein sequence ID" value="ACON005265-PA"/>
    <property type="gene ID" value="ACON005265"/>
</dbReference>
<evidence type="ECO:0000313" key="11">
    <source>
        <dbReference type="Proteomes" id="UP001105220"/>
    </source>
</evidence>
<dbReference type="GO" id="GO:0000786">
    <property type="term" value="C:nucleosome"/>
    <property type="evidence" value="ECO:0007669"/>
    <property type="project" value="InterPro"/>
</dbReference>
<dbReference type="GO" id="GO:0003690">
    <property type="term" value="F:double-stranded DNA binding"/>
    <property type="evidence" value="ECO:0007669"/>
    <property type="project" value="TreeGrafter"/>
</dbReference>
<comment type="subcellular location">
    <subcellularLocation>
        <location evidence="3">Chromosome</location>
    </subcellularLocation>
    <subcellularLocation>
        <location evidence="2 7">Nucleus</location>
    </subcellularLocation>
</comment>
<evidence type="ECO:0000256" key="2">
    <source>
        <dbReference type="ARBA" id="ARBA00004123"/>
    </source>
</evidence>
<dbReference type="Gene3D" id="1.10.10.10">
    <property type="entry name" value="Winged helix-like DNA-binding domain superfamily/Winged helix DNA-binding domain"/>
    <property type="match status" value="1"/>
</dbReference>
<comment type="similarity">
    <text evidence="7">Belongs to the histone H1/H5 family.</text>
</comment>
<evidence type="ECO:0000313" key="10">
    <source>
        <dbReference type="EnsemblMetazoa" id="ACON005265-PA"/>
    </source>
</evidence>
<dbReference type="VEuPathDB" id="VectorBase:ACON2_036456"/>
<dbReference type="GO" id="GO:0031492">
    <property type="term" value="F:nucleosomal DNA binding"/>
    <property type="evidence" value="ECO:0007669"/>
    <property type="project" value="TreeGrafter"/>
</dbReference>
<dbReference type="AlphaFoldDB" id="A0A6E8VLV2"/>
<dbReference type="GO" id="GO:0006334">
    <property type="term" value="P:nucleosome assembly"/>
    <property type="evidence" value="ECO:0007669"/>
    <property type="project" value="InterPro"/>
</dbReference>
<organism evidence="10 11">
    <name type="scientific">Anopheles coluzzii</name>
    <name type="common">African malaria mosquito</name>
    <dbReference type="NCBI Taxonomy" id="1518534"/>
    <lineage>
        <taxon>Eukaryota</taxon>
        <taxon>Metazoa</taxon>
        <taxon>Ecdysozoa</taxon>
        <taxon>Arthropoda</taxon>
        <taxon>Hexapoda</taxon>
        <taxon>Insecta</taxon>
        <taxon>Pterygota</taxon>
        <taxon>Neoptera</taxon>
        <taxon>Endopterygota</taxon>
        <taxon>Diptera</taxon>
        <taxon>Nematocera</taxon>
        <taxon>Culicoidea</taxon>
        <taxon>Culicidae</taxon>
        <taxon>Anophelinae</taxon>
        <taxon>Anopheles</taxon>
    </lineage>
</organism>
<dbReference type="PRINTS" id="PR00624">
    <property type="entry name" value="HISTONEH5"/>
</dbReference>
<dbReference type="Pfam" id="PF00538">
    <property type="entry name" value="Linker_histone"/>
    <property type="match status" value="1"/>
</dbReference>
<dbReference type="CDD" id="cd00073">
    <property type="entry name" value="H15"/>
    <property type="match status" value="1"/>
</dbReference>
<evidence type="ECO:0000256" key="4">
    <source>
        <dbReference type="ARBA" id="ARBA00022454"/>
    </source>
</evidence>
<evidence type="ECO:0000256" key="7">
    <source>
        <dbReference type="RuleBase" id="RU003894"/>
    </source>
</evidence>
<dbReference type="VEuPathDB" id="VectorBase:ACON005265"/>
<dbReference type="GO" id="GO:0005634">
    <property type="term" value="C:nucleus"/>
    <property type="evidence" value="ECO:0007669"/>
    <property type="project" value="UniProtKB-SubCell"/>
</dbReference>
<evidence type="ECO:0000256" key="8">
    <source>
        <dbReference type="SAM" id="MobiDB-lite"/>
    </source>
</evidence>
<comment type="function">
    <text evidence="1">Histones H1 are necessary for the condensation of nucleosome chains into higher-order structures.</text>
</comment>
<keyword evidence="4 7" id="KW-0158">Chromosome</keyword>
<reference evidence="10" key="2">
    <citation type="submission" date="2020-05" db="UniProtKB">
        <authorList>
            <consortium name="EnsemblMetazoa"/>
        </authorList>
    </citation>
    <scope>IDENTIFICATION</scope>
    <source>
        <strain evidence="10">Ngousso</strain>
    </source>
</reference>
<dbReference type="GO" id="GO:0030527">
    <property type="term" value="F:structural constituent of chromatin"/>
    <property type="evidence" value="ECO:0007669"/>
    <property type="project" value="InterPro"/>
</dbReference>
<keyword evidence="6 7" id="KW-0539">Nucleus</keyword>
<feature type="compositionally biased region" description="Low complexity" evidence="8">
    <location>
        <begin position="1"/>
        <end position="22"/>
    </location>
</feature>